<dbReference type="InterPro" id="IPR018929">
    <property type="entry name" value="DUF2510"/>
</dbReference>
<sequence>MSGQTPAGWYADPYGMPGLRYWDGSQWTEATRPADDAPSPPFAPYQGGTTPPPWTAPVKEQRGNTALVAVLAGGGVVAVVLIVLVALFATGVLGGDDSGTTAAGPGRTAPAPSATTGPSSSPSATSPVAGTITDREAGISYARLGGKWQADPISKESFVYQIYGMRQGQSAVVQENYDKQGGAYVASVYSGPLPKEVPYEGADDLATAANMFARTIVSTPGQYASYPSPHGTQELEAAPREIDGHDAYLVKLKLTFPQAQTQGWNFTSETVVVILIDRGEDERPAVLWMSMPDSHPHGGDLDQVIGSVKVL</sequence>
<dbReference type="RefSeq" id="WP_182705594.1">
    <property type="nucleotide sequence ID" value="NZ_JACJII010000001.1"/>
</dbReference>
<keyword evidence="2" id="KW-0472">Membrane</keyword>
<evidence type="ECO:0000313" key="4">
    <source>
        <dbReference type="EMBL" id="MBA9003982.1"/>
    </source>
</evidence>
<dbReference type="Proteomes" id="UP000539313">
    <property type="component" value="Unassembled WGS sequence"/>
</dbReference>
<feature type="domain" description="DUF2510" evidence="3">
    <location>
        <begin position="7"/>
        <end position="39"/>
    </location>
</feature>
<dbReference type="EMBL" id="JACJII010000001">
    <property type="protein sequence ID" value="MBA9003982.1"/>
    <property type="molecule type" value="Genomic_DNA"/>
</dbReference>
<reference evidence="4 5" key="1">
    <citation type="submission" date="2020-08" db="EMBL/GenBank/DDBJ databases">
        <title>Sequencing the genomes of 1000 actinobacteria strains.</title>
        <authorList>
            <person name="Klenk H.-P."/>
        </authorList>
    </citation>
    <scope>NUCLEOTIDE SEQUENCE [LARGE SCALE GENOMIC DNA]</scope>
    <source>
        <strain evidence="4 5">DSM 45823</strain>
    </source>
</reference>
<evidence type="ECO:0000256" key="2">
    <source>
        <dbReference type="SAM" id="Phobius"/>
    </source>
</evidence>
<keyword evidence="5" id="KW-1185">Reference proteome</keyword>
<feature type="region of interest" description="Disordered" evidence="1">
    <location>
        <begin position="29"/>
        <end position="58"/>
    </location>
</feature>
<keyword evidence="2" id="KW-0812">Transmembrane</keyword>
<protein>
    <recommendedName>
        <fullName evidence="3">DUF2510 domain-containing protein</fullName>
    </recommendedName>
</protein>
<gene>
    <name evidence="4" type="ORF">HNR21_002864</name>
</gene>
<evidence type="ECO:0000313" key="5">
    <source>
        <dbReference type="Proteomes" id="UP000539313"/>
    </source>
</evidence>
<evidence type="ECO:0000256" key="1">
    <source>
        <dbReference type="SAM" id="MobiDB-lite"/>
    </source>
</evidence>
<accession>A0A7W3MY58</accession>
<feature type="region of interest" description="Disordered" evidence="1">
    <location>
        <begin position="96"/>
        <end position="131"/>
    </location>
</feature>
<feature type="transmembrane region" description="Helical" evidence="2">
    <location>
        <begin position="66"/>
        <end position="89"/>
    </location>
</feature>
<keyword evidence="2" id="KW-1133">Transmembrane helix</keyword>
<evidence type="ECO:0000259" key="3">
    <source>
        <dbReference type="Pfam" id="PF10708"/>
    </source>
</evidence>
<comment type="caution">
    <text evidence="4">The sequence shown here is derived from an EMBL/GenBank/DDBJ whole genome shotgun (WGS) entry which is preliminary data.</text>
</comment>
<dbReference type="AlphaFoldDB" id="A0A7W3MY58"/>
<organism evidence="4 5">
    <name type="scientific">Thermomonospora cellulosilytica</name>
    <dbReference type="NCBI Taxonomy" id="1411118"/>
    <lineage>
        <taxon>Bacteria</taxon>
        <taxon>Bacillati</taxon>
        <taxon>Actinomycetota</taxon>
        <taxon>Actinomycetes</taxon>
        <taxon>Streptosporangiales</taxon>
        <taxon>Thermomonosporaceae</taxon>
        <taxon>Thermomonospora</taxon>
    </lineage>
</organism>
<dbReference type="Pfam" id="PF10708">
    <property type="entry name" value="DUF2510"/>
    <property type="match status" value="1"/>
</dbReference>
<feature type="compositionally biased region" description="Low complexity" evidence="1">
    <location>
        <begin position="98"/>
        <end position="131"/>
    </location>
</feature>
<name>A0A7W3MY58_9ACTN</name>
<proteinExistence type="predicted"/>